<evidence type="ECO:0000256" key="8">
    <source>
        <dbReference type="SAM" id="MobiDB-lite"/>
    </source>
</evidence>
<dbReference type="Gene3D" id="1.10.8.60">
    <property type="match status" value="1"/>
</dbReference>
<comment type="subunit">
    <text evidence="7">ORC is composed of six subunits.</text>
</comment>
<dbReference type="Gene3D" id="3.40.50.300">
    <property type="entry name" value="P-loop containing nucleotide triphosphate hydrolases"/>
    <property type="match status" value="1"/>
</dbReference>
<feature type="compositionally biased region" description="Basic and acidic residues" evidence="8">
    <location>
        <begin position="141"/>
        <end position="155"/>
    </location>
</feature>
<proteinExistence type="inferred from homology"/>
<dbReference type="InterPro" id="IPR003959">
    <property type="entry name" value="ATPase_AAA_core"/>
</dbReference>
<dbReference type="Proteomes" id="UP001642520">
    <property type="component" value="Unassembled WGS sequence"/>
</dbReference>
<evidence type="ECO:0000256" key="5">
    <source>
        <dbReference type="ARBA" id="ARBA00023125"/>
    </source>
</evidence>
<gene>
    <name evidence="11" type="ORF">XYLVIOL_LOCUS3181</name>
</gene>
<feature type="compositionally biased region" description="Polar residues" evidence="8">
    <location>
        <begin position="173"/>
        <end position="184"/>
    </location>
</feature>
<protein>
    <recommendedName>
        <fullName evidence="7">Origin recognition complex subunit 1</fullName>
    </recommendedName>
</protein>
<evidence type="ECO:0000256" key="2">
    <source>
        <dbReference type="ARBA" id="ARBA00008398"/>
    </source>
</evidence>
<evidence type="ECO:0000256" key="3">
    <source>
        <dbReference type="ARBA" id="ARBA00022705"/>
    </source>
</evidence>
<evidence type="ECO:0000256" key="7">
    <source>
        <dbReference type="RuleBase" id="RU365058"/>
    </source>
</evidence>
<comment type="similarity">
    <text evidence="2 7">Belongs to the ORC1 family.</text>
</comment>
<dbReference type="PANTHER" id="PTHR10763">
    <property type="entry name" value="CELL DIVISION CONTROL PROTEIN 6-RELATED"/>
    <property type="match status" value="1"/>
</dbReference>
<feature type="region of interest" description="Disordered" evidence="8">
    <location>
        <begin position="123"/>
        <end position="184"/>
    </location>
</feature>
<organism evidence="11 12">
    <name type="scientific">Xylocopa violacea</name>
    <name type="common">Violet carpenter bee</name>
    <name type="synonym">Apis violacea</name>
    <dbReference type="NCBI Taxonomy" id="135666"/>
    <lineage>
        <taxon>Eukaryota</taxon>
        <taxon>Metazoa</taxon>
        <taxon>Ecdysozoa</taxon>
        <taxon>Arthropoda</taxon>
        <taxon>Hexapoda</taxon>
        <taxon>Insecta</taxon>
        <taxon>Pterygota</taxon>
        <taxon>Neoptera</taxon>
        <taxon>Endopterygota</taxon>
        <taxon>Hymenoptera</taxon>
        <taxon>Apocrita</taxon>
        <taxon>Aculeata</taxon>
        <taxon>Apoidea</taxon>
        <taxon>Anthophila</taxon>
        <taxon>Apidae</taxon>
        <taxon>Xylocopa</taxon>
        <taxon>Xylocopa</taxon>
    </lineage>
</organism>
<dbReference type="InterPro" id="IPR054425">
    <property type="entry name" value="Cdc6_ORC1-like_ATPase_lid"/>
</dbReference>
<dbReference type="Pfam" id="PF09079">
    <property type="entry name" value="WHD_Cdc6"/>
    <property type="match status" value="1"/>
</dbReference>
<comment type="caution">
    <text evidence="11">The sequence shown here is derived from an EMBL/GenBank/DDBJ whole genome shotgun (WGS) entry which is preliminary data.</text>
</comment>
<keyword evidence="6 7" id="KW-0539">Nucleus</keyword>
<keyword evidence="3 7" id="KW-0235">DNA replication</keyword>
<evidence type="ECO:0000259" key="9">
    <source>
        <dbReference type="SMART" id="SM00382"/>
    </source>
</evidence>
<dbReference type="Pfam" id="PF00004">
    <property type="entry name" value="AAA"/>
    <property type="match status" value="1"/>
</dbReference>
<dbReference type="SMART" id="SM00382">
    <property type="entry name" value="AAA"/>
    <property type="match status" value="1"/>
</dbReference>
<dbReference type="Pfam" id="PF22606">
    <property type="entry name" value="Cdc6-ORC-like_ATPase_lid"/>
    <property type="match status" value="1"/>
</dbReference>
<feature type="region of interest" description="Disordered" evidence="8">
    <location>
        <begin position="210"/>
        <end position="257"/>
    </location>
</feature>
<keyword evidence="7" id="KW-0067">ATP-binding</keyword>
<feature type="compositionally biased region" description="Polar residues" evidence="8">
    <location>
        <begin position="217"/>
        <end position="226"/>
    </location>
</feature>
<dbReference type="InterPro" id="IPR027417">
    <property type="entry name" value="P-loop_NTPase"/>
</dbReference>
<feature type="domain" description="Cdc6 C-terminal" evidence="10">
    <location>
        <begin position="723"/>
        <end position="803"/>
    </location>
</feature>
<accession>A0ABP1NB87</accession>
<dbReference type="SMART" id="SM01074">
    <property type="entry name" value="Cdc6_C"/>
    <property type="match status" value="1"/>
</dbReference>
<keyword evidence="12" id="KW-1185">Reference proteome</keyword>
<evidence type="ECO:0000256" key="1">
    <source>
        <dbReference type="ARBA" id="ARBA00004123"/>
    </source>
</evidence>
<dbReference type="InterPro" id="IPR015163">
    <property type="entry name" value="Cdc6_C"/>
</dbReference>
<feature type="region of interest" description="Disordered" evidence="8">
    <location>
        <begin position="15"/>
        <end position="39"/>
    </location>
</feature>
<dbReference type="InterPro" id="IPR050311">
    <property type="entry name" value="ORC1/CDC6"/>
</dbReference>
<evidence type="ECO:0000313" key="12">
    <source>
        <dbReference type="Proteomes" id="UP001642520"/>
    </source>
</evidence>
<evidence type="ECO:0000256" key="4">
    <source>
        <dbReference type="ARBA" id="ARBA00022723"/>
    </source>
</evidence>
<keyword evidence="4" id="KW-0479">Metal-binding</keyword>
<name>A0ABP1NB87_XYLVO</name>
<comment type="function">
    <text evidence="7">Component of the origin recognition complex (ORC) that binds origins of replication. DNA-binding is ATP-dependent, however specific DNA sequences that define origins of replication have not been identified so far. ORC is required to assemble the pre-replication complex necessary to initiate DNA replication.</text>
</comment>
<dbReference type="CDD" id="cd08768">
    <property type="entry name" value="Cdc6_C"/>
    <property type="match status" value="1"/>
</dbReference>
<dbReference type="SUPFAM" id="SSF52540">
    <property type="entry name" value="P-loop containing nucleoside triphosphate hydrolases"/>
    <property type="match status" value="1"/>
</dbReference>
<sequence length="809" mass="91867">MASKLNKCTNDQIETILNTESDSNEESHDAPAKSKNEPNIKIKKAARYNLDTSSDTENMFSNVKYALLKHNALQKQNIPLKIKLKRSAEECLYTIDTDSDHERPARKSHNRLLRLRKKSYSEVESEDSCTDKNKSMNAKVNNDENFRKETIESRGSRTRRPPLRLSSYYCDSLSPSNSPSLRTRKSINYNEDKLLVSAIISNLKTEKKLAKREENKQNSTVNSNKHNCIPPAKNEKNDSNTDSNTAKAKSSKKSNKAEIITNDKLDYTPKKQEIINKEDLTLTPKNSTPVKLTKQKRVICESTPKNVQFADNNDNSNDEEGLTDMYKRIKISSAVKTTPRTHRQNKIITEAPQANFRVNDDNESIVEEQSAVDTYKRIKVSSVKKNILTSQKKSNVQKSIETHLEETHLSTPKSRSMKCSTLTPSFRKRNSTLMKPTTPLQEARTRLHVSAVPKSLPCREEEFNNIFTFLKGKLEDKTGGCIYISGVPGTGKTATVNEAVRCLQKLILKGQLDDFNYVAINGMKLTEPRQAYVQILKQLDGKTATWEQSYRILEKRFRSTSSKMTLLLVDELDLLCTKRQDVVYNLLDWPTKSTAQLIIITIANTMDLPERVLMGRVTSRLGLTRLTFQPYNYKQLQEIVMSRLKDFTGFRAEAVQLVARKVSAVSGDARRALDICRRAMEIAESRDADMISFQDVTEAVSEMIASAKVQAIKHCSKMEQIFLQAVSAEVTRTSIEEVYFKDAYKQLESFCSFDGIKIPTVTEILAVCGRLGANRLLICEHSRNDIYQKILLNVSTDDIHYATQELDLN</sequence>
<keyword evidence="5 7" id="KW-0238">DNA-binding</keyword>
<keyword evidence="7" id="KW-0547">Nucleotide-binding</keyword>
<comment type="subcellular location">
    <subcellularLocation>
        <location evidence="1 7">Nucleus</location>
    </subcellularLocation>
</comment>
<dbReference type="InterPro" id="IPR003593">
    <property type="entry name" value="AAA+_ATPase"/>
</dbReference>
<feature type="compositionally biased region" description="Basic and acidic residues" evidence="8">
    <location>
        <begin position="25"/>
        <end position="39"/>
    </location>
</feature>
<dbReference type="EMBL" id="CAXAJV020001288">
    <property type="protein sequence ID" value="CAL7938261.1"/>
    <property type="molecule type" value="Genomic_DNA"/>
</dbReference>
<evidence type="ECO:0000259" key="10">
    <source>
        <dbReference type="SMART" id="SM01074"/>
    </source>
</evidence>
<dbReference type="PANTHER" id="PTHR10763:SF23">
    <property type="entry name" value="ORIGIN RECOGNITION COMPLEX SUBUNIT 1"/>
    <property type="match status" value="1"/>
</dbReference>
<reference evidence="11 12" key="1">
    <citation type="submission" date="2024-08" db="EMBL/GenBank/DDBJ databases">
        <authorList>
            <person name="Will J Nash"/>
            <person name="Angela Man"/>
            <person name="Seanna McTaggart"/>
            <person name="Kendall Baker"/>
            <person name="Tom Barker"/>
            <person name="Leah Catchpole"/>
            <person name="Alex Durrant"/>
            <person name="Karim Gharbi"/>
            <person name="Naomi Irish"/>
            <person name="Gemy Kaithakottil"/>
            <person name="Debby Ku"/>
            <person name="Aaliyah Providence"/>
            <person name="Felix Shaw"/>
            <person name="David Swarbreck"/>
            <person name="Chris Watkins"/>
            <person name="Ann M. McCartney"/>
            <person name="Giulio Formenti"/>
            <person name="Alice Mouton"/>
            <person name="Noel Vella"/>
            <person name="Bjorn M von Reumont"/>
            <person name="Adriana Vella"/>
            <person name="Wilfried Haerty"/>
        </authorList>
    </citation>
    <scope>NUCLEOTIDE SEQUENCE [LARGE SCALE GENOMIC DNA]</scope>
</reference>
<evidence type="ECO:0000313" key="11">
    <source>
        <dbReference type="EMBL" id="CAL7938261.1"/>
    </source>
</evidence>
<evidence type="ECO:0000256" key="6">
    <source>
        <dbReference type="ARBA" id="ARBA00023242"/>
    </source>
</evidence>
<feature type="domain" description="AAA+ ATPase" evidence="9">
    <location>
        <begin position="478"/>
        <end position="627"/>
    </location>
</feature>